<dbReference type="Proteomes" id="UP000248925">
    <property type="component" value="Unassembled WGS sequence"/>
</dbReference>
<name>A0A2W4CNQ0_9HYPH</name>
<proteinExistence type="predicted"/>
<evidence type="ECO:0000313" key="2">
    <source>
        <dbReference type="Proteomes" id="UP000248925"/>
    </source>
</evidence>
<reference evidence="1 2" key="1">
    <citation type="journal article" date="2018" name="Sci. Rep.">
        <title>Rhizobium tumorigenes sp. nov., a novel plant tumorigenic bacterium isolated from cane gall tumors on thornless blackberry.</title>
        <authorList>
            <person name="Kuzmanovi N."/>
            <person name="Smalla K."/>
            <person name="Gronow S."/>
            <person name="PuBawska J."/>
        </authorList>
    </citation>
    <scope>NUCLEOTIDE SEQUENCE [LARGE SCALE GENOMIC DNA]</scope>
    <source>
        <strain evidence="1 2">CCBAU 85046</strain>
    </source>
</reference>
<dbReference type="EMBL" id="PCDP01000034">
    <property type="protein sequence ID" value="PZM14417.1"/>
    <property type="molecule type" value="Genomic_DNA"/>
</dbReference>
<organism evidence="1 2">
    <name type="scientific">Rhizobium tubonense</name>
    <dbReference type="NCBI Taxonomy" id="484088"/>
    <lineage>
        <taxon>Bacteria</taxon>
        <taxon>Pseudomonadati</taxon>
        <taxon>Pseudomonadota</taxon>
        <taxon>Alphaproteobacteria</taxon>
        <taxon>Hyphomicrobiales</taxon>
        <taxon>Rhizobiaceae</taxon>
        <taxon>Rhizobium/Agrobacterium group</taxon>
        <taxon>Rhizobium</taxon>
    </lineage>
</organism>
<gene>
    <name evidence="1" type="ORF">CPY51_11500</name>
</gene>
<evidence type="ECO:0000313" key="1">
    <source>
        <dbReference type="EMBL" id="PZM14417.1"/>
    </source>
</evidence>
<sequence length="223" mass="22710">MASPMAVHAEDAMSAPGQKTIGAPSAALAAKVIPSLAVLNSAGATLVDGKLAMTGISPTSIVFADRPFRTAGHTLTSEFVKQWGDGTDSFAKDPPNATISVLSNDGTSVKDAVVTLKMPKLEGGTLTFDVAVLEGDLNAANGPASLFIDWFAARGGFGGGVVVGGGGFYHAPVWRGAYYGHPAYGGALAAGAVIGAAAVASEYHPYYGYARPACGYYPYPPCY</sequence>
<protein>
    <submittedName>
        <fullName evidence="1">Uncharacterized protein</fullName>
    </submittedName>
</protein>
<keyword evidence="2" id="KW-1185">Reference proteome</keyword>
<accession>A0A2W4CNQ0</accession>
<comment type="caution">
    <text evidence="1">The sequence shown here is derived from an EMBL/GenBank/DDBJ whole genome shotgun (WGS) entry which is preliminary data.</text>
</comment>
<dbReference type="AlphaFoldDB" id="A0A2W4CNQ0"/>
<dbReference type="OrthoDB" id="424374at2"/>